<dbReference type="SUPFAM" id="SSF47336">
    <property type="entry name" value="ACP-like"/>
    <property type="match status" value="1"/>
</dbReference>
<evidence type="ECO:0000259" key="2">
    <source>
        <dbReference type="Pfam" id="PF00975"/>
    </source>
</evidence>
<feature type="domain" description="Thioesterase" evidence="2">
    <location>
        <begin position="188"/>
        <end position="290"/>
    </location>
</feature>
<organism evidence="3 4">
    <name type="scientific">Paramuricea clavata</name>
    <name type="common">Red gorgonian</name>
    <name type="synonym">Violescent sea-whip</name>
    <dbReference type="NCBI Taxonomy" id="317549"/>
    <lineage>
        <taxon>Eukaryota</taxon>
        <taxon>Metazoa</taxon>
        <taxon>Cnidaria</taxon>
        <taxon>Anthozoa</taxon>
        <taxon>Octocorallia</taxon>
        <taxon>Malacalcyonacea</taxon>
        <taxon>Plexauridae</taxon>
        <taxon>Paramuricea</taxon>
    </lineage>
</organism>
<gene>
    <name evidence="3" type="ORF">PACLA_8A070934</name>
</gene>
<evidence type="ECO:0000313" key="3">
    <source>
        <dbReference type="EMBL" id="CAB4016776.1"/>
    </source>
</evidence>
<dbReference type="EMBL" id="CACRXK020009252">
    <property type="protein sequence ID" value="CAB4016776.1"/>
    <property type="molecule type" value="Genomic_DNA"/>
</dbReference>
<dbReference type="InterPro" id="IPR036736">
    <property type="entry name" value="ACP-like_sf"/>
</dbReference>
<dbReference type="Proteomes" id="UP001152795">
    <property type="component" value="Unassembled WGS sequence"/>
</dbReference>
<dbReference type="EC" id="3.1.2.14" evidence="1"/>
<dbReference type="AlphaFoldDB" id="A0A6S7IGF5"/>
<sequence>MNWHVYLQNHASPRLQIIREETLVVTEENKVMTLEDLALQPLELRVNYVQEFIIRLLSSWSGADVAELDLNVGLHKYGIDSIAATNMKLQIKNNIGATFETYYFIQPKTSGLTIVNDILEQMNNKSTTCDEEDSSGNDNQTKIFMSKNDTEDAEEAAIGSNEQELQSVRTNKEKVVPLYTPDDAVVKVFMIHGSQKSALALATFALGFQQQTNIALYGIGVDDASFEKSDYGTVFTLAQRYVDFIRKVQPRGPYYLAGYSFGGTVAYEMASELKREYNETVAMVFMVDTFPWFPKALTNCTEYITKCGEENLKSTKKLVTRQVIEKMAFVGLGITRKEVDNLYENLGDNDEVITALENQAAEKNLNFPLKDQVDTVLYEINSAAKAHIDWQPSKIYYEETITFICSDETYLFSLWKPDIWKSLVERMDFLYVSGSHVELLDETRGKICGSIMMTTAAMKYQSAFSTFILQPVRSRPQERLAESLKQGFVIWMLSSPSSSTMVKGTLWLDSEETVFCFENKALGRRKRQKIFLKELSNILPGRNVDAVRKHHVNKSHIDSLTCMLNTKGKLYTFRSEDWGQLKQFNDALEALFGIPFTQ</sequence>
<dbReference type="SUPFAM" id="SSF53474">
    <property type="entry name" value="alpha/beta-Hydrolases"/>
    <property type="match status" value="1"/>
</dbReference>
<dbReference type="GO" id="GO:0016297">
    <property type="term" value="F:fatty acyl-[ACP] hydrolase activity"/>
    <property type="evidence" value="ECO:0007669"/>
    <property type="project" value="UniProtKB-EC"/>
</dbReference>
<dbReference type="OrthoDB" id="7466061at2759"/>
<comment type="caution">
    <text evidence="3">The sequence shown here is derived from an EMBL/GenBank/DDBJ whole genome shotgun (WGS) entry which is preliminary data.</text>
</comment>
<protein>
    <recommendedName>
        <fullName evidence="1">oleoyl-[acyl-carrier-protein] hydrolase</fullName>
        <ecNumber evidence="1">3.1.2.14</ecNumber>
    </recommendedName>
</protein>
<dbReference type="Pfam" id="PF00975">
    <property type="entry name" value="Thioesterase"/>
    <property type="match status" value="1"/>
</dbReference>
<accession>A0A6S7IGF5</accession>
<keyword evidence="4" id="KW-1185">Reference proteome</keyword>
<reference evidence="3" key="1">
    <citation type="submission" date="2020-04" db="EMBL/GenBank/DDBJ databases">
        <authorList>
            <person name="Alioto T."/>
            <person name="Alioto T."/>
            <person name="Gomez Garrido J."/>
        </authorList>
    </citation>
    <scope>NUCLEOTIDE SEQUENCE</scope>
    <source>
        <strain evidence="3">A484AB</strain>
    </source>
</reference>
<dbReference type="InterPro" id="IPR001031">
    <property type="entry name" value="Thioesterase"/>
</dbReference>
<name>A0A6S7IGF5_PARCT</name>
<dbReference type="Gene3D" id="3.40.50.1820">
    <property type="entry name" value="alpha/beta hydrolase"/>
    <property type="match status" value="1"/>
</dbReference>
<evidence type="ECO:0000256" key="1">
    <source>
        <dbReference type="ARBA" id="ARBA00012480"/>
    </source>
</evidence>
<evidence type="ECO:0000313" key="4">
    <source>
        <dbReference type="Proteomes" id="UP001152795"/>
    </source>
</evidence>
<proteinExistence type="predicted"/>
<dbReference type="InterPro" id="IPR029058">
    <property type="entry name" value="AB_hydrolase_fold"/>
</dbReference>